<dbReference type="Proteomes" id="UP000502345">
    <property type="component" value="Plasmid plas4"/>
</dbReference>
<dbReference type="AlphaFoldDB" id="A0A6G9D513"/>
<dbReference type="SUPFAM" id="SSF46785">
    <property type="entry name" value="Winged helix' DNA-binding domain"/>
    <property type="match status" value="1"/>
</dbReference>
<evidence type="ECO:0000313" key="2">
    <source>
        <dbReference type="Proteomes" id="UP000502345"/>
    </source>
</evidence>
<dbReference type="Gene3D" id="1.10.10.10">
    <property type="entry name" value="Winged helix-like DNA-binding domain superfamily/Winged helix DNA-binding domain"/>
    <property type="match status" value="1"/>
</dbReference>
<dbReference type="EMBL" id="CP050127">
    <property type="protein sequence ID" value="QIP44056.1"/>
    <property type="molecule type" value="Genomic_DNA"/>
</dbReference>
<proteinExistence type="predicted"/>
<dbReference type="InterPro" id="IPR036388">
    <property type="entry name" value="WH-like_DNA-bd_sf"/>
</dbReference>
<name>A0A6G9D513_RHOER</name>
<reference evidence="1 2" key="1">
    <citation type="submission" date="2020-03" db="EMBL/GenBank/DDBJ databases">
        <title>Screen low temperature-resistant strains for efficient degradation of petroleum hydrocarbons under the low temperature.</title>
        <authorList>
            <person name="Wang Y."/>
            <person name="Chen J."/>
        </authorList>
    </citation>
    <scope>NUCLEOTIDE SEQUENCE [LARGE SCALE GENOMIC DNA]</scope>
    <source>
        <strain evidence="1 2">KB1</strain>
        <plasmid evidence="1 2">plas4</plasmid>
    </source>
</reference>
<accession>A0A6G9D513</accession>
<protein>
    <submittedName>
        <fullName evidence="1">Uncharacterized protein</fullName>
    </submittedName>
</protein>
<keyword evidence="1" id="KW-0614">Plasmid</keyword>
<dbReference type="InterPro" id="IPR036390">
    <property type="entry name" value="WH_DNA-bd_sf"/>
</dbReference>
<organism evidence="1 2">
    <name type="scientific">Rhodococcus erythropolis</name>
    <name type="common">Arthrobacter picolinophilus</name>
    <dbReference type="NCBI Taxonomy" id="1833"/>
    <lineage>
        <taxon>Bacteria</taxon>
        <taxon>Bacillati</taxon>
        <taxon>Actinomycetota</taxon>
        <taxon>Actinomycetes</taxon>
        <taxon>Mycobacteriales</taxon>
        <taxon>Nocardiaceae</taxon>
        <taxon>Rhodococcus</taxon>
        <taxon>Rhodococcus erythropolis group</taxon>
    </lineage>
</organism>
<sequence length="315" mass="34382">MDNPPTTDRSSVAFSILLGMARAGHTLRDVEKVLTSPGLIRLHEDKANGHTFTLAKQWDRALAAAAVFAPAPIEHLPAGNELDERLDTIADTLHRCSAMFARPGGPSDERILHALIQLARTARTTTLDIDCRRLAQATGLDASTISRRLRALEAAAWVSQVQAGSGTAGATWRLNQPPREYCTSATQGIHAPAPIPSEALLSHHAHDLWTPAPGLGPAYARIHLHLTTGTTDTATLAAITGYSLRTVIAAKRVFTRLHLNAPSRSTEQVRRLQLHTAAQRIGVSGVLAGRALRHVTERELFAWWNDELAWRRRPR</sequence>
<geneLocation type="plasmid" evidence="1 2">
    <name>plas4</name>
</geneLocation>
<gene>
    <name evidence="1" type="ORF">G9444_6813</name>
</gene>
<evidence type="ECO:0000313" key="1">
    <source>
        <dbReference type="EMBL" id="QIP44056.1"/>
    </source>
</evidence>